<comment type="caution">
    <text evidence="1">The sequence shown here is derived from an EMBL/GenBank/DDBJ whole genome shotgun (WGS) entry which is preliminary data.</text>
</comment>
<dbReference type="Proteomes" id="UP001497680">
    <property type="component" value="Unassembled WGS sequence"/>
</dbReference>
<keyword evidence="2" id="KW-1185">Reference proteome</keyword>
<sequence length="334" mass="36965">MSTTTITETQNAPAASGSQLEATFNYYSLSTAPELDYLSLLNVPVLDLRAKPLSEFTHSTHGFQILHQPLPIDASHASVHTPSVLLSQYYPSIISLLKEKLGVRCAVIINSTLRDIPIPDLSTFDPKHPRPTTGTRSLSPFFIAHSDYTPGAARAHLRAMTPDWFAATGTGDGVTAPADQELFLRLRGEIIAAEDRAAGIKPGEDAGGDSRGKGGHWDWDGKGYEGPRYAMFSIWRPWETVRRDPLAVLVSGAEADGFPYVPLPQYYNENVLVRPPTPKKGHVWGYLSEQKPDEALRRGDGSIRSMCPHSAFHTEEMNDEPVRRSCELRVWCIW</sequence>
<reference evidence="1 2" key="1">
    <citation type="journal article" date="2022" name="New Phytol.">
        <title>Ecological generalism drives hyperdiversity of secondary metabolite gene clusters in xylarialean endophytes.</title>
        <authorList>
            <person name="Franco M.E.E."/>
            <person name="Wisecaver J.H."/>
            <person name="Arnold A.E."/>
            <person name="Ju Y.M."/>
            <person name="Slot J.C."/>
            <person name="Ahrendt S."/>
            <person name="Moore L.P."/>
            <person name="Eastman K.E."/>
            <person name="Scott K."/>
            <person name="Konkel Z."/>
            <person name="Mondo S.J."/>
            <person name="Kuo A."/>
            <person name="Hayes R.D."/>
            <person name="Haridas S."/>
            <person name="Andreopoulos B."/>
            <person name="Riley R."/>
            <person name="LaButti K."/>
            <person name="Pangilinan J."/>
            <person name="Lipzen A."/>
            <person name="Amirebrahimi M."/>
            <person name="Yan J."/>
            <person name="Adam C."/>
            <person name="Keymanesh K."/>
            <person name="Ng V."/>
            <person name="Louie K."/>
            <person name="Northen T."/>
            <person name="Drula E."/>
            <person name="Henrissat B."/>
            <person name="Hsieh H.M."/>
            <person name="Youens-Clark K."/>
            <person name="Lutzoni F."/>
            <person name="Miadlikowska J."/>
            <person name="Eastwood D.C."/>
            <person name="Hamelin R.C."/>
            <person name="Grigoriev I.V."/>
            <person name="U'Ren J.M."/>
        </authorList>
    </citation>
    <scope>NUCLEOTIDE SEQUENCE [LARGE SCALE GENOMIC DNA]</scope>
    <source>
        <strain evidence="1 2">ER1909</strain>
    </source>
</reference>
<name>A0ACC0CMS3_9PEZI</name>
<accession>A0ACC0CMS3</accession>
<dbReference type="EMBL" id="MU394388">
    <property type="protein sequence ID" value="KAI6081708.1"/>
    <property type="molecule type" value="Genomic_DNA"/>
</dbReference>
<gene>
    <name evidence="1" type="ORF">F4821DRAFT_272962</name>
</gene>
<evidence type="ECO:0000313" key="2">
    <source>
        <dbReference type="Proteomes" id="UP001497680"/>
    </source>
</evidence>
<protein>
    <submittedName>
        <fullName evidence="1">GA4 desaturase</fullName>
    </submittedName>
</protein>
<proteinExistence type="predicted"/>
<organism evidence="1 2">
    <name type="scientific">Hypoxylon rubiginosum</name>
    <dbReference type="NCBI Taxonomy" id="110542"/>
    <lineage>
        <taxon>Eukaryota</taxon>
        <taxon>Fungi</taxon>
        <taxon>Dikarya</taxon>
        <taxon>Ascomycota</taxon>
        <taxon>Pezizomycotina</taxon>
        <taxon>Sordariomycetes</taxon>
        <taxon>Xylariomycetidae</taxon>
        <taxon>Xylariales</taxon>
        <taxon>Hypoxylaceae</taxon>
        <taxon>Hypoxylon</taxon>
    </lineage>
</organism>
<evidence type="ECO:0000313" key="1">
    <source>
        <dbReference type="EMBL" id="KAI6081708.1"/>
    </source>
</evidence>